<dbReference type="OrthoDB" id="18451at2759"/>
<keyword evidence="3" id="KW-1185">Reference proteome</keyword>
<dbReference type="AlphaFoldDB" id="A0A226DBR4"/>
<feature type="region of interest" description="Disordered" evidence="1">
    <location>
        <begin position="1"/>
        <end position="48"/>
    </location>
</feature>
<name>A0A226DBR4_FOLCA</name>
<dbReference type="EMBL" id="LNIX01000025">
    <property type="protein sequence ID" value="OXA42649.1"/>
    <property type="molecule type" value="Genomic_DNA"/>
</dbReference>
<dbReference type="Proteomes" id="UP000198287">
    <property type="component" value="Unassembled WGS sequence"/>
</dbReference>
<proteinExistence type="predicted"/>
<evidence type="ECO:0000313" key="3">
    <source>
        <dbReference type="Proteomes" id="UP000198287"/>
    </source>
</evidence>
<feature type="compositionally biased region" description="Low complexity" evidence="1">
    <location>
        <begin position="9"/>
        <end position="26"/>
    </location>
</feature>
<accession>A0A226DBR4</accession>
<comment type="caution">
    <text evidence="2">The sequence shown here is derived from an EMBL/GenBank/DDBJ whole genome shotgun (WGS) entry which is preliminary data.</text>
</comment>
<gene>
    <name evidence="2" type="ORF">Fcan01_22551</name>
</gene>
<evidence type="ECO:0000313" key="2">
    <source>
        <dbReference type="EMBL" id="OXA42649.1"/>
    </source>
</evidence>
<sequence>MDRFVKRLSATPTLSTSTSTISSGMDTPPPSPAEQPPEKKKKSSVKIKAVPPIRDTSVDWKNRLTLSEDNEVGFLNSQEEFENLYSEGPPTPSSSSTFLMPSRKTESPLFTVRMEIFHHLQVKHPFVEFNFDTMESTSQYKDLMAVWNAHFKKYEKSDAWKAACPPGITIIHENQPVGVKFDGGRLFYKVRKVGDKFNWNEGSGSKCKSENCGDKRILGEFCRKHAIVKREILLIRDVADLEKINIAIVHPQARKTKFNDLNINATLGGSSYDRTSISKYIANSPTAWFVIEKRWEYLPEESVKMFQSLEIQMSLMVSLHNSVTTEPMEQIHFINSDITTNEGNLAEVKKGLELNDMWFGIGDDDNSLNFAQSPYRPTNFSNTLPFVYVGDNNEGGYRFGEDHAVFRTSVIKGARGHATQITTMQGVDPKNIHQVFQSNYTTSTTEEMLQNAKEVETLGHQSVVVAQMLEMKSVNGNNVYNLAEKFTHYDSGWDGAIFHDLVVMMTGKEIVVKKDKFKTVS</sequence>
<reference evidence="2 3" key="1">
    <citation type="submission" date="2015-12" db="EMBL/GenBank/DDBJ databases">
        <title>The genome of Folsomia candida.</title>
        <authorList>
            <person name="Faddeeva A."/>
            <person name="Derks M.F."/>
            <person name="Anvar Y."/>
            <person name="Smit S."/>
            <person name="Van Straalen N."/>
            <person name="Roelofs D."/>
        </authorList>
    </citation>
    <scope>NUCLEOTIDE SEQUENCE [LARGE SCALE GENOMIC DNA]</scope>
    <source>
        <strain evidence="2 3">VU population</strain>
        <tissue evidence="2">Whole body</tissue>
    </source>
</reference>
<organism evidence="2 3">
    <name type="scientific">Folsomia candida</name>
    <name type="common">Springtail</name>
    <dbReference type="NCBI Taxonomy" id="158441"/>
    <lineage>
        <taxon>Eukaryota</taxon>
        <taxon>Metazoa</taxon>
        <taxon>Ecdysozoa</taxon>
        <taxon>Arthropoda</taxon>
        <taxon>Hexapoda</taxon>
        <taxon>Collembola</taxon>
        <taxon>Entomobryomorpha</taxon>
        <taxon>Isotomoidea</taxon>
        <taxon>Isotomidae</taxon>
        <taxon>Proisotominae</taxon>
        <taxon>Folsomia</taxon>
    </lineage>
</organism>
<protein>
    <submittedName>
        <fullName evidence="2">Uncharacterized protein</fullName>
    </submittedName>
</protein>
<evidence type="ECO:0000256" key="1">
    <source>
        <dbReference type="SAM" id="MobiDB-lite"/>
    </source>
</evidence>